<dbReference type="RefSeq" id="WP_138772057.1">
    <property type="nucleotide sequence ID" value="NZ_JBHSSX010000076.1"/>
</dbReference>
<name>A0ABY2XNC6_9GAMM</name>
<dbReference type="Gene3D" id="2.40.170.20">
    <property type="entry name" value="TonB-dependent receptor, beta-barrel domain"/>
    <property type="match status" value="1"/>
</dbReference>
<evidence type="ECO:0000256" key="11">
    <source>
        <dbReference type="PROSITE-ProRule" id="PRU01360"/>
    </source>
</evidence>
<reference evidence="16 17" key="1">
    <citation type="submission" date="2019-05" db="EMBL/GenBank/DDBJ databases">
        <title>Genome of Alcanivorax gelatiniphagus, an oil degrading marine bacteria.</title>
        <authorList>
            <person name="Kwon K.K."/>
        </authorList>
    </citation>
    <scope>NUCLEOTIDE SEQUENCE [LARGE SCALE GENOMIC DNA]</scope>
    <source>
        <strain evidence="16 17">MEBiC 08158</strain>
    </source>
</reference>
<keyword evidence="8 11" id="KW-0472">Membrane</keyword>
<evidence type="ECO:0000313" key="16">
    <source>
        <dbReference type="EMBL" id="TMW13214.1"/>
    </source>
</evidence>
<dbReference type="PROSITE" id="PS52016">
    <property type="entry name" value="TONB_DEPENDENT_REC_3"/>
    <property type="match status" value="1"/>
</dbReference>
<dbReference type="Proteomes" id="UP000739180">
    <property type="component" value="Unassembled WGS sequence"/>
</dbReference>
<evidence type="ECO:0000256" key="12">
    <source>
        <dbReference type="RuleBase" id="RU003357"/>
    </source>
</evidence>
<dbReference type="SUPFAM" id="SSF56935">
    <property type="entry name" value="Porins"/>
    <property type="match status" value="1"/>
</dbReference>
<evidence type="ECO:0000256" key="2">
    <source>
        <dbReference type="ARBA" id="ARBA00008143"/>
    </source>
</evidence>
<dbReference type="Gene3D" id="2.170.130.10">
    <property type="entry name" value="TonB-dependent receptor, plug domain"/>
    <property type="match status" value="1"/>
</dbReference>
<keyword evidence="7 12" id="KW-0798">TonB box</keyword>
<keyword evidence="5 11" id="KW-0812">Transmembrane</keyword>
<evidence type="ECO:0000256" key="6">
    <source>
        <dbReference type="ARBA" id="ARBA00022729"/>
    </source>
</evidence>
<evidence type="ECO:0000256" key="7">
    <source>
        <dbReference type="ARBA" id="ARBA00023077"/>
    </source>
</evidence>
<evidence type="ECO:0000256" key="8">
    <source>
        <dbReference type="ARBA" id="ARBA00023136"/>
    </source>
</evidence>
<evidence type="ECO:0000256" key="10">
    <source>
        <dbReference type="ARBA" id="ARBA00023237"/>
    </source>
</evidence>
<dbReference type="Pfam" id="PF07715">
    <property type="entry name" value="Plug"/>
    <property type="match status" value="1"/>
</dbReference>
<comment type="similarity">
    <text evidence="2">Belongs to the TonB-dependent receptor family. Hemoglobin/haptoglobin binding protein subfamily.</text>
</comment>
<dbReference type="Pfam" id="PF00593">
    <property type="entry name" value="TonB_dep_Rec_b-barrel"/>
    <property type="match status" value="1"/>
</dbReference>
<evidence type="ECO:0000259" key="14">
    <source>
        <dbReference type="Pfam" id="PF00593"/>
    </source>
</evidence>
<feature type="domain" description="TonB-dependent receptor-like beta-barrel" evidence="14">
    <location>
        <begin position="223"/>
        <end position="654"/>
    </location>
</feature>
<dbReference type="EMBL" id="VCQT01000026">
    <property type="protein sequence ID" value="TMW13214.1"/>
    <property type="molecule type" value="Genomic_DNA"/>
</dbReference>
<keyword evidence="17" id="KW-1185">Reference proteome</keyword>
<dbReference type="InterPro" id="IPR039426">
    <property type="entry name" value="TonB-dep_rcpt-like"/>
</dbReference>
<gene>
    <name evidence="16" type="ORF">FGS76_07760</name>
</gene>
<feature type="domain" description="TonB-dependent receptor plug" evidence="15">
    <location>
        <begin position="52"/>
        <end position="154"/>
    </location>
</feature>
<evidence type="ECO:0000313" key="17">
    <source>
        <dbReference type="Proteomes" id="UP000739180"/>
    </source>
</evidence>
<evidence type="ECO:0000256" key="5">
    <source>
        <dbReference type="ARBA" id="ARBA00022692"/>
    </source>
</evidence>
<keyword evidence="10 11" id="KW-0998">Cell outer membrane</keyword>
<keyword evidence="9 16" id="KW-0675">Receptor</keyword>
<organism evidence="16 17">
    <name type="scientific">Alloalcanivorax gelatiniphagus</name>
    <dbReference type="NCBI Taxonomy" id="1194167"/>
    <lineage>
        <taxon>Bacteria</taxon>
        <taxon>Pseudomonadati</taxon>
        <taxon>Pseudomonadota</taxon>
        <taxon>Gammaproteobacteria</taxon>
        <taxon>Oceanospirillales</taxon>
        <taxon>Alcanivoracaceae</taxon>
        <taxon>Alloalcanivorax</taxon>
    </lineage>
</organism>
<feature type="chain" id="PRO_5046092786" evidence="13">
    <location>
        <begin position="24"/>
        <end position="680"/>
    </location>
</feature>
<evidence type="ECO:0000259" key="15">
    <source>
        <dbReference type="Pfam" id="PF07715"/>
    </source>
</evidence>
<protein>
    <submittedName>
        <fullName evidence="16">TonB-dependent receptor</fullName>
    </submittedName>
</protein>
<dbReference type="CDD" id="cd01347">
    <property type="entry name" value="ligand_gated_channel"/>
    <property type="match status" value="1"/>
</dbReference>
<accession>A0ABY2XNC6</accession>
<proteinExistence type="inferred from homology"/>
<evidence type="ECO:0000256" key="3">
    <source>
        <dbReference type="ARBA" id="ARBA00022448"/>
    </source>
</evidence>
<dbReference type="PANTHER" id="PTHR30069">
    <property type="entry name" value="TONB-DEPENDENT OUTER MEMBRANE RECEPTOR"/>
    <property type="match status" value="1"/>
</dbReference>
<dbReference type="InterPro" id="IPR037066">
    <property type="entry name" value="Plug_dom_sf"/>
</dbReference>
<dbReference type="InterPro" id="IPR012910">
    <property type="entry name" value="Plug_dom"/>
</dbReference>
<sequence length="680" mass="76151">MKALLFPATLCLPVVSLCLPAHAEPDSDIGDRFELGVLEPVVVQGDAIDINQTSTQSTVTDEDMRRFNRTDVSQALELLPGVNTVMMGGRGERLINVRGFDSRQVPLFIDGIPVYVPYDGNIDLSRLTTYDVAEISVSKGYTSLLAGPNTLGGAINVVGRRPRRGTEAEAGYGMSFDDRFSRSAWDSYANVGTNQGRWYAQVGGSIRDQDYFPLAGDFAPTANEDGGRRENSQYTDRKLSLRLGFTPNAADEYVFSYYKQDGEKQTPPYAGDDANTRVRFWQWPRYDKESFYFNANTRLHEHLRARLRLYHDSFENSLRSYDDATYGTMNRPYAFHSTYDDYSWGGSVELGTDLFERHDPRLAVHYKTDVHREVGDLGEPEQRFEDRTVSVGVEDRFAATDRLTLLAGISYDLLRGEQADNLVNGTIEPFELASTSAVNLQAGALFAFNDHLKGRLIASKRSRYPTIKDRYSFRMGSALPNPDLDAETSTGVEAGLAGDLLVGTGTPLHWGAAVFRNEIDDSIQSIAIDNGLCTSPPCSQLRNVAESVLRGAEAELTVNLGHAWQYHLNYTYLHRDNRSDPDLRALDTPRHSGFTYLSWFLGDTWTFTGSARADSGRYNDSDGTRQTAGFVTTGLKAAWRPLPQWQLEAGVDNLGDKLYAYDEGYYEPGRTYFTKVRWRY</sequence>
<evidence type="ECO:0000256" key="4">
    <source>
        <dbReference type="ARBA" id="ARBA00022452"/>
    </source>
</evidence>
<keyword evidence="4 11" id="KW-1134">Transmembrane beta strand</keyword>
<keyword evidence="6 13" id="KW-0732">Signal</keyword>
<keyword evidence="3 11" id="KW-0813">Transport</keyword>
<comment type="subcellular location">
    <subcellularLocation>
        <location evidence="1 11">Cell outer membrane</location>
        <topology evidence="1 11">Multi-pass membrane protein</topology>
    </subcellularLocation>
</comment>
<dbReference type="InterPro" id="IPR000531">
    <property type="entry name" value="Beta-barrel_TonB"/>
</dbReference>
<evidence type="ECO:0000256" key="1">
    <source>
        <dbReference type="ARBA" id="ARBA00004571"/>
    </source>
</evidence>
<evidence type="ECO:0000256" key="13">
    <source>
        <dbReference type="SAM" id="SignalP"/>
    </source>
</evidence>
<feature type="signal peptide" evidence="13">
    <location>
        <begin position="1"/>
        <end position="23"/>
    </location>
</feature>
<dbReference type="InterPro" id="IPR036942">
    <property type="entry name" value="Beta-barrel_TonB_sf"/>
</dbReference>
<comment type="caution">
    <text evidence="16">The sequence shown here is derived from an EMBL/GenBank/DDBJ whole genome shotgun (WGS) entry which is preliminary data.</text>
</comment>
<dbReference type="PANTHER" id="PTHR30069:SF29">
    <property type="entry name" value="HEMOGLOBIN AND HEMOGLOBIN-HAPTOGLOBIN-BINDING PROTEIN 1-RELATED"/>
    <property type="match status" value="1"/>
</dbReference>
<evidence type="ECO:0000256" key="9">
    <source>
        <dbReference type="ARBA" id="ARBA00023170"/>
    </source>
</evidence>